<dbReference type="EMBL" id="JACXAA010000002">
    <property type="protein sequence ID" value="MBD2752572.1"/>
    <property type="molecule type" value="Genomic_DNA"/>
</dbReference>
<dbReference type="RefSeq" id="WP_191038204.1">
    <property type="nucleotide sequence ID" value="NZ_JACXAA010000002.1"/>
</dbReference>
<dbReference type="Pfam" id="PF13692">
    <property type="entry name" value="Glyco_trans_1_4"/>
    <property type="match status" value="1"/>
</dbReference>
<dbReference type="InterPro" id="IPR050194">
    <property type="entry name" value="Glycosyltransferase_grp1"/>
</dbReference>
<proteinExistence type="predicted"/>
<evidence type="ECO:0000313" key="2">
    <source>
        <dbReference type="Proteomes" id="UP000653797"/>
    </source>
</evidence>
<protein>
    <submittedName>
        <fullName evidence="1">Glycosyltransferase</fullName>
    </submittedName>
</protein>
<organism evidence="1 2">
    <name type="scientific">Spirosoma validum</name>
    <dbReference type="NCBI Taxonomy" id="2771355"/>
    <lineage>
        <taxon>Bacteria</taxon>
        <taxon>Pseudomonadati</taxon>
        <taxon>Bacteroidota</taxon>
        <taxon>Cytophagia</taxon>
        <taxon>Cytophagales</taxon>
        <taxon>Cytophagaceae</taxon>
        <taxon>Spirosoma</taxon>
    </lineage>
</organism>
<name>A0A927GCA9_9BACT</name>
<dbReference type="SUPFAM" id="SSF53756">
    <property type="entry name" value="UDP-Glycosyltransferase/glycogen phosphorylase"/>
    <property type="match status" value="1"/>
</dbReference>
<accession>A0A927GCA9</accession>
<comment type="caution">
    <text evidence="1">The sequence shown here is derived from an EMBL/GenBank/DDBJ whole genome shotgun (WGS) entry which is preliminary data.</text>
</comment>
<reference evidence="1" key="1">
    <citation type="submission" date="2020-09" db="EMBL/GenBank/DDBJ databases">
        <authorList>
            <person name="Kim M.K."/>
        </authorList>
    </citation>
    <scope>NUCLEOTIDE SEQUENCE</scope>
    <source>
        <strain evidence="1">BT704</strain>
    </source>
</reference>
<dbReference type="PANTHER" id="PTHR45947">
    <property type="entry name" value="SULFOQUINOVOSYL TRANSFERASE SQD2"/>
    <property type="match status" value="1"/>
</dbReference>
<dbReference type="GO" id="GO:0016757">
    <property type="term" value="F:glycosyltransferase activity"/>
    <property type="evidence" value="ECO:0007669"/>
    <property type="project" value="TreeGrafter"/>
</dbReference>
<evidence type="ECO:0000313" key="1">
    <source>
        <dbReference type="EMBL" id="MBD2752572.1"/>
    </source>
</evidence>
<dbReference type="Proteomes" id="UP000653797">
    <property type="component" value="Unassembled WGS sequence"/>
</dbReference>
<gene>
    <name evidence="1" type="ORF">IC230_06715</name>
</gene>
<dbReference type="AlphaFoldDB" id="A0A927GCA9"/>
<sequence length="413" mass="45346">MTANKKTVLNLSAGDFGGAGAFAVDFNNLLQASGMASYLLVKEAKNKHSQAVVYPNSKYDKPKGKLMRSLNKQRLTDNKFVYDYYFYNKYERCTTVSARKVLQQIPAKPDVIITYWVTDFINAQTLSELYELTGASIYCFLVDNAPLTGGCHYPWGCQGFKQDCADCPAILADNIKYVASENLAFKKKYLPESAKAVAFSNSDYDRACQSALFRDRDVLKLIGFVDETKFTVGNQRSARSYFSLSADKKIIFFGASSLTERRKGMALLQQALSSLQTDSVCLLVAGECTLPLVGLSVKQAGYLSEEELITAYQAADVFVCPSLEDSGPMMVNQALMCGTPVVAFDTGVAQDLVITGKTGYRARLGDVADLAQGIQSVLGLSEEQYGQMAAGCREFAEKTFSKRVVMDQLTNVI</sequence>
<keyword evidence="2" id="KW-1185">Reference proteome</keyword>
<dbReference type="Gene3D" id="3.40.50.2000">
    <property type="entry name" value="Glycogen Phosphorylase B"/>
    <property type="match status" value="2"/>
</dbReference>
<dbReference type="PANTHER" id="PTHR45947:SF3">
    <property type="entry name" value="SULFOQUINOVOSYL TRANSFERASE SQD2"/>
    <property type="match status" value="1"/>
</dbReference>